<name>A0A0E9PTK9_ANGAN</name>
<keyword evidence="1" id="KW-0472">Membrane</keyword>
<keyword evidence="1" id="KW-1133">Transmembrane helix</keyword>
<reference evidence="2" key="2">
    <citation type="journal article" date="2015" name="Fish Shellfish Immunol.">
        <title>Early steps in the European eel (Anguilla anguilla)-Vibrio vulnificus interaction in the gills: Role of the RtxA13 toxin.</title>
        <authorList>
            <person name="Callol A."/>
            <person name="Pajuelo D."/>
            <person name="Ebbesson L."/>
            <person name="Teles M."/>
            <person name="MacKenzie S."/>
            <person name="Amaro C."/>
        </authorList>
    </citation>
    <scope>NUCLEOTIDE SEQUENCE</scope>
</reference>
<evidence type="ECO:0000256" key="1">
    <source>
        <dbReference type="SAM" id="Phobius"/>
    </source>
</evidence>
<protein>
    <submittedName>
        <fullName evidence="2">Uncharacterized protein</fullName>
    </submittedName>
</protein>
<reference evidence="2" key="1">
    <citation type="submission" date="2014-11" db="EMBL/GenBank/DDBJ databases">
        <authorList>
            <person name="Amaro Gonzalez C."/>
        </authorList>
    </citation>
    <scope>NUCLEOTIDE SEQUENCE</scope>
</reference>
<dbReference type="AlphaFoldDB" id="A0A0E9PTK9"/>
<dbReference type="EMBL" id="GBXM01100768">
    <property type="protein sequence ID" value="JAH07809.1"/>
    <property type="molecule type" value="Transcribed_RNA"/>
</dbReference>
<feature type="transmembrane region" description="Helical" evidence="1">
    <location>
        <begin position="5"/>
        <end position="23"/>
    </location>
</feature>
<sequence length="24" mass="2700">MVSVILNCSISCLFLFLLVVFLLL</sequence>
<evidence type="ECO:0000313" key="2">
    <source>
        <dbReference type="EMBL" id="JAH07809.1"/>
    </source>
</evidence>
<organism evidence="2">
    <name type="scientific">Anguilla anguilla</name>
    <name type="common">European freshwater eel</name>
    <name type="synonym">Muraena anguilla</name>
    <dbReference type="NCBI Taxonomy" id="7936"/>
    <lineage>
        <taxon>Eukaryota</taxon>
        <taxon>Metazoa</taxon>
        <taxon>Chordata</taxon>
        <taxon>Craniata</taxon>
        <taxon>Vertebrata</taxon>
        <taxon>Euteleostomi</taxon>
        <taxon>Actinopterygii</taxon>
        <taxon>Neopterygii</taxon>
        <taxon>Teleostei</taxon>
        <taxon>Anguilliformes</taxon>
        <taxon>Anguillidae</taxon>
        <taxon>Anguilla</taxon>
    </lineage>
</organism>
<proteinExistence type="predicted"/>
<accession>A0A0E9PTK9</accession>
<keyword evidence="1" id="KW-0812">Transmembrane</keyword>